<keyword evidence="1" id="KW-0732">Signal</keyword>
<dbReference type="InterPro" id="IPR006631">
    <property type="entry name" value="DM4_12"/>
</dbReference>
<keyword evidence="2" id="KW-1185">Reference proteome</keyword>
<organism evidence="2 3">
    <name type="scientific">Cephus cinctus</name>
    <name type="common">Wheat stem sawfly</name>
    <dbReference type="NCBI Taxonomy" id="211228"/>
    <lineage>
        <taxon>Eukaryota</taxon>
        <taxon>Metazoa</taxon>
        <taxon>Ecdysozoa</taxon>
        <taxon>Arthropoda</taxon>
        <taxon>Hexapoda</taxon>
        <taxon>Insecta</taxon>
        <taxon>Pterygota</taxon>
        <taxon>Neoptera</taxon>
        <taxon>Endopterygota</taxon>
        <taxon>Hymenoptera</taxon>
        <taxon>Cephoidea</taxon>
        <taxon>Cephidae</taxon>
        <taxon>Cephus</taxon>
    </lineage>
</organism>
<dbReference type="KEGG" id="ccin:107274873"/>
<dbReference type="AlphaFoldDB" id="A0AAJ7CFY3"/>
<dbReference type="RefSeq" id="XP_015609920.1">
    <property type="nucleotide sequence ID" value="XM_015754434.2"/>
</dbReference>
<accession>A0AAJ7CFY3</accession>
<evidence type="ECO:0000313" key="2">
    <source>
        <dbReference type="Proteomes" id="UP000694920"/>
    </source>
</evidence>
<feature type="signal peptide" evidence="1">
    <location>
        <begin position="1"/>
        <end position="23"/>
    </location>
</feature>
<dbReference type="Proteomes" id="UP000694920">
    <property type="component" value="Unplaced"/>
</dbReference>
<feature type="chain" id="PRO_5042546459" evidence="1">
    <location>
        <begin position="24"/>
        <end position="201"/>
    </location>
</feature>
<reference evidence="3" key="1">
    <citation type="submission" date="2025-08" db="UniProtKB">
        <authorList>
            <consortium name="RefSeq"/>
        </authorList>
    </citation>
    <scope>IDENTIFICATION</scope>
</reference>
<dbReference type="GeneID" id="107274873"/>
<name>A0AAJ7CFY3_CEPCN</name>
<dbReference type="PANTHER" id="PTHR21398">
    <property type="entry name" value="AGAP007094-PA"/>
    <property type="match status" value="1"/>
</dbReference>
<dbReference type="SMART" id="SM00718">
    <property type="entry name" value="DM4_12"/>
    <property type="match status" value="1"/>
</dbReference>
<dbReference type="PANTHER" id="PTHR21398:SF11">
    <property type="entry name" value="HDC15381-RELATED"/>
    <property type="match status" value="1"/>
</dbReference>
<gene>
    <name evidence="3" type="primary">LOC107274873</name>
</gene>
<protein>
    <submittedName>
        <fullName evidence="3">Uncharacterized protein LOC107274873</fullName>
    </submittedName>
</protein>
<sequence length="201" mass="22342">MDIGVVISAVLLGLVCLYQTGNGDASRVERQILYPPPIVFYNGGTYKLILGVAVPISIRGRLLSVGHNIQFQYPLPRNASYFTNYFDSVSTRRRRRSMKDERSMIYRYMENEIERWGANGKDCLMRSICEAAETPLRDEGLVGELLHVLLTPNYGGDSSAGDDYLVAHEAGLRGDDCRRIYPSCPDGYGVLDNISKVLGPG</sequence>
<evidence type="ECO:0000256" key="1">
    <source>
        <dbReference type="SAM" id="SignalP"/>
    </source>
</evidence>
<dbReference type="Pfam" id="PF07841">
    <property type="entry name" value="DM4_12"/>
    <property type="match status" value="1"/>
</dbReference>
<proteinExistence type="predicted"/>
<evidence type="ECO:0000313" key="3">
    <source>
        <dbReference type="RefSeq" id="XP_015609920.1"/>
    </source>
</evidence>